<feature type="region of interest" description="Disordered" evidence="1">
    <location>
        <begin position="120"/>
        <end position="172"/>
    </location>
</feature>
<accession>A0A377GFJ7</accession>
<reference evidence="3 5" key="2">
    <citation type="submission" date="2018-06" db="EMBL/GenBank/DDBJ databases">
        <authorList>
            <consortium name="Pathogen Informatics"/>
            <person name="Doyle S."/>
        </authorList>
    </citation>
    <scope>NUCLEOTIDE SEQUENCE [LARGE SCALE GENOMIC DNA]</scope>
    <source>
        <strain evidence="3 5">NCTC11401</strain>
    </source>
</reference>
<evidence type="ECO:0000313" key="3">
    <source>
        <dbReference type="EMBL" id="STO23295.1"/>
    </source>
</evidence>
<name>A0A377GFJ7_9GAMM</name>
<reference evidence="2 4" key="1">
    <citation type="submission" date="2017-01" db="EMBL/GenBank/DDBJ databases">
        <authorList>
            <person name="Varghese N."/>
            <person name="Submissions S."/>
        </authorList>
    </citation>
    <scope>NUCLEOTIDE SEQUENCE [LARGE SCALE GENOMIC DNA]</scope>
    <source>
        <strain evidence="2 4">ATCC 33342</strain>
    </source>
</reference>
<gene>
    <name evidence="3" type="ORF">NCTC11401_00086</name>
    <name evidence="2" type="ORF">SAMN05421777_12524</name>
</gene>
<proteinExistence type="predicted"/>
<dbReference type="AlphaFoldDB" id="A0A377GFJ7"/>
<dbReference type="Proteomes" id="UP000254374">
    <property type="component" value="Unassembled WGS sequence"/>
</dbReference>
<evidence type="ECO:0008006" key="6">
    <source>
        <dbReference type="Google" id="ProtNLM"/>
    </source>
</evidence>
<protein>
    <recommendedName>
        <fullName evidence="6">Dot/Icm secretion system substrate</fullName>
    </recommendedName>
</protein>
<dbReference type="RefSeq" id="WP_058468581.1">
    <property type="nucleotide sequence ID" value="NZ_CAAAIX010000024.1"/>
</dbReference>
<dbReference type="STRING" id="464.Lgor_2100"/>
<feature type="region of interest" description="Disordered" evidence="1">
    <location>
        <begin position="1"/>
        <end position="23"/>
    </location>
</feature>
<evidence type="ECO:0000313" key="2">
    <source>
        <dbReference type="EMBL" id="SIR79782.1"/>
    </source>
</evidence>
<evidence type="ECO:0000313" key="5">
    <source>
        <dbReference type="Proteomes" id="UP000254374"/>
    </source>
</evidence>
<dbReference type="EMBL" id="UGGV01000001">
    <property type="protein sequence ID" value="STO23295.1"/>
    <property type="molecule type" value="Genomic_DNA"/>
</dbReference>
<dbReference type="EMBL" id="FTNL01000025">
    <property type="protein sequence ID" value="SIR79782.1"/>
    <property type="molecule type" value="Genomic_DNA"/>
</dbReference>
<feature type="compositionally biased region" description="Acidic residues" evidence="1">
    <location>
        <begin position="1"/>
        <end position="10"/>
    </location>
</feature>
<sequence length="172" mass="19103">MSPPKDEEDIPLVPPQQTVQTSTQVEALRTAEEEELASKKKSVRIQSEQAEALLAAYKEHCGAKWFKDHPPERDENGRLSLSFKSDEDMASFFEKQAKSGQSFIMIDAETNKVIAYSNGDGKLYQTSKDGPKEYTGGSLTPNKEAMNDLPDFDGFTLPAKGEPQEEMGARLQ</sequence>
<keyword evidence="4" id="KW-1185">Reference proteome</keyword>
<dbReference type="Proteomes" id="UP000186808">
    <property type="component" value="Unassembled WGS sequence"/>
</dbReference>
<organism evidence="3 5">
    <name type="scientific">Fluoribacter gormanii</name>
    <dbReference type="NCBI Taxonomy" id="464"/>
    <lineage>
        <taxon>Bacteria</taxon>
        <taxon>Pseudomonadati</taxon>
        <taxon>Pseudomonadota</taxon>
        <taxon>Gammaproteobacteria</taxon>
        <taxon>Legionellales</taxon>
        <taxon>Legionellaceae</taxon>
        <taxon>Fluoribacter</taxon>
    </lineage>
</organism>
<evidence type="ECO:0000313" key="4">
    <source>
        <dbReference type="Proteomes" id="UP000186808"/>
    </source>
</evidence>
<evidence type="ECO:0000256" key="1">
    <source>
        <dbReference type="SAM" id="MobiDB-lite"/>
    </source>
</evidence>